<evidence type="ECO:0000259" key="12">
    <source>
        <dbReference type="Pfam" id="PF01931"/>
    </source>
</evidence>
<dbReference type="PANTHER" id="PTHR34699">
    <property type="match status" value="1"/>
</dbReference>
<comment type="cofactor">
    <cofactor evidence="1">
        <name>Mn(2+)</name>
        <dbReference type="ChEBI" id="CHEBI:29035"/>
    </cofactor>
</comment>
<keyword evidence="4" id="KW-0547">Nucleotide-binding</keyword>
<protein>
    <recommendedName>
        <fullName evidence="9">inosine/xanthosine triphosphatase</fullName>
        <ecNumber evidence="9">3.6.1.73</ecNumber>
    </recommendedName>
</protein>
<evidence type="ECO:0000256" key="8">
    <source>
        <dbReference type="ARBA" id="ARBA00023211"/>
    </source>
</evidence>
<name>A0ABQ8UHY1_9EUKA</name>
<dbReference type="Proteomes" id="UP001141327">
    <property type="component" value="Unassembled WGS sequence"/>
</dbReference>
<reference evidence="13" key="1">
    <citation type="journal article" date="2022" name="bioRxiv">
        <title>Genomics of Preaxostyla Flagellates Illuminates Evolutionary Transitions and the Path Towards Mitochondrial Loss.</title>
        <authorList>
            <person name="Novak L.V.F."/>
            <person name="Treitli S.C."/>
            <person name="Pyrih J."/>
            <person name="Halakuc P."/>
            <person name="Pipaliya S.V."/>
            <person name="Vacek V."/>
            <person name="Brzon O."/>
            <person name="Soukal P."/>
            <person name="Eme L."/>
            <person name="Dacks J.B."/>
            <person name="Karnkowska A."/>
            <person name="Elias M."/>
            <person name="Hampl V."/>
        </authorList>
    </citation>
    <scope>NUCLEOTIDE SEQUENCE</scope>
    <source>
        <strain evidence="13">RCP-MX</strain>
    </source>
</reference>
<dbReference type="InterPro" id="IPR029001">
    <property type="entry name" value="ITPase-like_fam"/>
</dbReference>
<evidence type="ECO:0000256" key="2">
    <source>
        <dbReference type="ARBA" id="ARBA00001946"/>
    </source>
</evidence>
<comment type="catalytic activity">
    <reaction evidence="10">
        <text>ITP + H2O = IDP + phosphate + H(+)</text>
        <dbReference type="Rhea" id="RHEA:28330"/>
        <dbReference type="ChEBI" id="CHEBI:15377"/>
        <dbReference type="ChEBI" id="CHEBI:15378"/>
        <dbReference type="ChEBI" id="CHEBI:43474"/>
        <dbReference type="ChEBI" id="CHEBI:58280"/>
        <dbReference type="ChEBI" id="CHEBI:61402"/>
        <dbReference type="EC" id="3.6.1.73"/>
    </reaction>
</comment>
<dbReference type="InterPro" id="IPR026533">
    <property type="entry name" value="NTPase/PRRC1"/>
</dbReference>
<keyword evidence="3" id="KW-0479">Metal-binding</keyword>
<dbReference type="EMBL" id="JAPMOS010000025">
    <property type="protein sequence ID" value="KAJ4458846.1"/>
    <property type="molecule type" value="Genomic_DNA"/>
</dbReference>
<evidence type="ECO:0000256" key="1">
    <source>
        <dbReference type="ARBA" id="ARBA00001936"/>
    </source>
</evidence>
<comment type="cofactor">
    <cofactor evidence="2">
        <name>Mg(2+)</name>
        <dbReference type="ChEBI" id="CHEBI:18420"/>
    </cofactor>
</comment>
<organism evidence="13 14">
    <name type="scientific">Paratrimastix pyriformis</name>
    <dbReference type="NCBI Taxonomy" id="342808"/>
    <lineage>
        <taxon>Eukaryota</taxon>
        <taxon>Metamonada</taxon>
        <taxon>Preaxostyla</taxon>
        <taxon>Paratrimastigidae</taxon>
        <taxon>Paratrimastix</taxon>
    </lineage>
</organism>
<dbReference type="Pfam" id="PF01931">
    <property type="entry name" value="NTPase_I-T"/>
    <property type="match status" value="1"/>
</dbReference>
<evidence type="ECO:0000256" key="9">
    <source>
        <dbReference type="ARBA" id="ARBA00038901"/>
    </source>
</evidence>
<evidence type="ECO:0000256" key="4">
    <source>
        <dbReference type="ARBA" id="ARBA00022741"/>
    </source>
</evidence>
<evidence type="ECO:0000256" key="6">
    <source>
        <dbReference type="ARBA" id="ARBA00022842"/>
    </source>
</evidence>
<evidence type="ECO:0000256" key="7">
    <source>
        <dbReference type="ARBA" id="ARBA00023080"/>
    </source>
</evidence>
<comment type="caution">
    <text evidence="13">The sequence shown here is derived from an EMBL/GenBank/DDBJ whole genome shotgun (WGS) entry which is preliminary data.</text>
</comment>
<dbReference type="EC" id="3.6.1.73" evidence="9"/>
<evidence type="ECO:0000313" key="13">
    <source>
        <dbReference type="EMBL" id="KAJ4458846.1"/>
    </source>
</evidence>
<dbReference type="PANTHER" id="PTHR34699:SF2">
    <property type="entry name" value="NON-CANONICAL PURINE NTP PHOSPHATASE_PRRC1 DOMAIN-CONTAINING PROTEIN"/>
    <property type="match status" value="1"/>
</dbReference>
<sequence length="180" mass="19228">MPRVVVGSKSPEKINAVREAFTNDRNPGPVIEGVPSASHVSEQPMGPSETIRGARNRLDDAKRLAPGADFYVGIENGIMEVDGDYFDVGWVIVEAISLGRTTMTCSQGVQIPASVVQEVIRVGVNQTHCGRVLAARSGCNPNAPHAFLTANRTSRQEILRNAIRVALGQLEAPTVTSPPC</sequence>
<comment type="catalytic activity">
    <reaction evidence="11">
        <text>XTP + H2O = XDP + phosphate + H(+)</text>
        <dbReference type="Rhea" id="RHEA:28406"/>
        <dbReference type="ChEBI" id="CHEBI:15377"/>
        <dbReference type="ChEBI" id="CHEBI:15378"/>
        <dbReference type="ChEBI" id="CHEBI:43474"/>
        <dbReference type="ChEBI" id="CHEBI:59884"/>
        <dbReference type="ChEBI" id="CHEBI:61314"/>
        <dbReference type="EC" id="3.6.1.73"/>
    </reaction>
</comment>
<accession>A0ABQ8UHY1</accession>
<dbReference type="InterPro" id="IPR050299">
    <property type="entry name" value="YjjX_NTPase"/>
</dbReference>
<keyword evidence="14" id="KW-1185">Reference proteome</keyword>
<gene>
    <name evidence="13" type="ORF">PAPYR_5373</name>
</gene>
<proteinExistence type="predicted"/>
<keyword evidence="6" id="KW-0460">Magnesium</keyword>
<dbReference type="Gene3D" id="3.90.950.10">
    <property type="match status" value="1"/>
</dbReference>
<feature type="domain" description="Non-canonical purine NTP phosphatase/PRRC1" evidence="12">
    <location>
        <begin position="7"/>
        <end position="169"/>
    </location>
</feature>
<evidence type="ECO:0000313" key="14">
    <source>
        <dbReference type="Proteomes" id="UP001141327"/>
    </source>
</evidence>
<evidence type="ECO:0000256" key="5">
    <source>
        <dbReference type="ARBA" id="ARBA00022801"/>
    </source>
</evidence>
<keyword evidence="7" id="KW-0546">Nucleotide metabolism</keyword>
<keyword evidence="8" id="KW-0464">Manganese</keyword>
<evidence type="ECO:0000256" key="3">
    <source>
        <dbReference type="ARBA" id="ARBA00022723"/>
    </source>
</evidence>
<evidence type="ECO:0000256" key="11">
    <source>
        <dbReference type="ARBA" id="ARBA00048781"/>
    </source>
</evidence>
<evidence type="ECO:0000256" key="10">
    <source>
        <dbReference type="ARBA" id="ARBA00048174"/>
    </source>
</evidence>
<dbReference type="SUPFAM" id="SSF52972">
    <property type="entry name" value="ITPase-like"/>
    <property type="match status" value="1"/>
</dbReference>
<keyword evidence="5" id="KW-0378">Hydrolase</keyword>